<dbReference type="EC" id="2.7.13.3" evidence="2"/>
<keyword evidence="4" id="KW-0600">Photoreceptor protein</keyword>
<evidence type="ECO:0000313" key="20">
    <source>
        <dbReference type="EMBL" id="TNC11984.1"/>
    </source>
</evidence>
<keyword evidence="7" id="KW-0285">Flavoprotein</keyword>
<evidence type="ECO:0000256" key="13">
    <source>
        <dbReference type="ARBA" id="ARBA00022840"/>
    </source>
</evidence>
<dbReference type="SMART" id="SM00086">
    <property type="entry name" value="PAC"/>
    <property type="match status" value="2"/>
</dbReference>
<keyword evidence="17" id="KW-0472">Membrane</keyword>
<comment type="catalytic activity">
    <reaction evidence="1">
        <text>ATP + protein L-histidine = ADP + protein N-phospho-L-histidine.</text>
        <dbReference type="EC" id="2.7.13.3"/>
    </reaction>
</comment>
<dbReference type="GO" id="GO:0005524">
    <property type="term" value="F:ATP binding"/>
    <property type="evidence" value="ECO:0007669"/>
    <property type="project" value="UniProtKB-KW"/>
</dbReference>
<comment type="caution">
    <text evidence="20">The sequence shown here is derived from an EMBL/GenBank/DDBJ whole genome shotgun (WGS) entry which is preliminary data.</text>
</comment>
<keyword evidence="12" id="KW-0418">Kinase</keyword>
<evidence type="ECO:0000256" key="1">
    <source>
        <dbReference type="ARBA" id="ARBA00000085"/>
    </source>
</evidence>
<gene>
    <name evidence="20" type="ORF">FF100_17220</name>
</gene>
<evidence type="ECO:0000259" key="18">
    <source>
        <dbReference type="PROSITE" id="PS50112"/>
    </source>
</evidence>
<dbReference type="AlphaFoldDB" id="A0A5C4LFR7"/>
<dbReference type="SUPFAM" id="SSF55874">
    <property type="entry name" value="ATPase domain of HSP90 chaperone/DNA topoisomerase II/histidine kinase"/>
    <property type="match status" value="1"/>
</dbReference>
<dbReference type="InterPro" id="IPR011102">
    <property type="entry name" value="Sig_transdc_His_kinase_HWE"/>
</dbReference>
<keyword evidence="5" id="KW-0597">Phosphoprotein</keyword>
<keyword evidence="16" id="KW-0675">Receptor</keyword>
<keyword evidence="8" id="KW-0288">FMN</keyword>
<evidence type="ECO:0000256" key="4">
    <source>
        <dbReference type="ARBA" id="ARBA00022543"/>
    </source>
</evidence>
<dbReference type="OrthoDB" id="341208at2"/>
<evidence type="ECO:0000256" key="5">
    <source>
        <dbReference type="ARBA" id="ARBA00022553"/>
    </source>
</evidence>
<feature type="transmembrane region" description="Helical" evidence="17">
    <location>
        <begin position="96"/>
        <end position="115"/>
    </location>
</feature>
<dbReference type="PANTHER" id="PTHR41523">
    <property type="entry name" value="TWO-COMPONENT SYSTEM SENSOR PROTEIN"/>
    <property type="match status" value="1"/>
</dbReference>
<dbReference type="Proteomes" id="UP000305267">
    <property type="component" value="Unassembled WGS sequence"/>
</dbReference>
<dbReference type="SMART" id="SM00911">
    <property type="entry name" value="HWE_HK"/>
    <property type="match status" value="1"/>
</dbReference>
<dbReference type="Pfam" id="PF07536">
    <property type="entry name" value="HWE_HK"/>
    <property type="match status" value="1"/>
</dbReference>
<keyword evidence="15" id="KW-0843">Virulence</keyword>
<keyword evidence="17" id="KW-0812">Transmembrane</keyword>
<dbReference type="SUPFAM" id="SSF55785">
    <property type="entry name" value="PYP-like sensor domain (PAS domain)"/>
    <property type="match status" value="2"/>
</dbReference>
<dbReference type="InterPro" id="IPR036890">
    <property type="entry name" value="HATPase_C_sf"/>
</dbReference>
<evidence type="ECO:0000256" key="6">
    <source>
        <dbReference type="ARBA" id="ARBA00022606"/>
    </source>
</evidence>
<feature type="domain" description="PAC" evidence="19">
    <location>
        <begin position="240"/>
        <end position="292"/>
    </location>
</feature>
<feature type="domain" description="PAS" evidence="18">
    <location>
        <begin position="289"/>
        <end position="359"/>
    </location>
</feature>
<evidence type="ECO:0000259" key="19">
    <source>
        <dbReference type="PROSITE" id="PS50113"/>
    </source>
</evidence>
<evidence type="ECO:0000256" key="14">
    <source>
        <dbReference type="ARBA" id="ARBA00022991"/>
    </source>
</evidence>
<keyword evidence="10" id="KW-0677">Repeat</keyword>
<dbReference type="Pfam" id="PF08448">
    <property type="entry name" value="PAS_4"/>
    <property type="match status" value="2"/>
</dbReference>
<dbReference type="InterPro" id="IPR013656">
    <property type="entry name" value="PAS_4"/>
</dbReference>
<dbReference type="InterPro" id="IPR035965">
    <property type="entry name" value="PAS-like_dom_sf"/>
</dbReference>
<dbReference type="SMART" id="SM00091">
    <property type="entry name" value="PAS"/>
    <property type="match status" value="2"/>
</dbReference>
<dbReference type="Gene3D" id="3.30.450.20">
    <property type="entry name" value="PAS domain"/>
    <property type="match status" value="2"/>
</dbReference>
<evidence type="ECO:0000256" key="3">
    <source>
        <dbReference type="ARBA" id="ARBA00021740"/>
    </source>
</evidence>
<dbReference type="Gene3D" id="3.30.565.10">
    <property type="entry name" value="Histidine kinase-like ATPase, C-terminal domain"/>
    <property type="match status" value="1"/>
</dbReference>
<evidence type="ECO:0000256" key="17">
    <source>
        <dbReference type="SAM" id="Phobius"/>
    </source>
</evidence>
<protein>
    <recommendedName>
        <fullName evidence="3">Blue-light-activated histidine kinase</fullName>
        <ecNumber evidence="2">2.7.13.3</ecNumber>
    </recommendedName>
</protein>
<dbReference type="CDD" id="cd00130">
    <property type="entry name" value="PAS"/>
    <property type="match status" value="2"/>
</dbReference>
<evidence type="ECO:0000256" key="7">
    <source>
        <dbReference type="ARBA" id="ARBA00022630"/>
    </source>
</evidence>
<evidence type="ECO:0000256" key="10">
    <source>
        <dbReference type="ARBA" id="ARBA00022737"/>
    </source>
</evidence>
<dbReference type="PROSITE" id="PS50112">
    <property type="entry name" value="PAS"/>
    <property type="match status" value="1"/>
</dbReference>
<evidence type="ECO:0000313" key="21">
    <source>
        <dbReference type="Proteomes" id="UP000305267"/>
    </source>
</evidence>
<dbReference type="InterPro" id="IPR000700">
    <property type="entry name" value="PAS-assoc_C"/>
</dbReference>
<dbReference type="PANTHER" id="PTHR41523:SF7">
    <property type="entry name" value="HISTIDINE KINASE"/>
    <property type="match status" value="1"/>
</dbReference>
<feature type="domain" description="PAC" evidence="19">
    <location>
        <begin position="362"/>
        <end position="415"/>
    </location>
</feature>
<name>A0A5C4LFR7_9HYPH</name>
<keyword evidence="21" id="KW-1185">Reference proteome</keyword>
<dbReference type="GO" id="GO:0004673">
    <property type="term" value="F:protein histidine kinase activity"/>
    <property type="evidence" value="ECO:0007669"/>
    <property type="project" value="UniProtKB-EC"/>
</dbReference>
<evidence type="ECO:0000256" key="15">
    <source>
        <dbReference type="ARBA" id="ARBA00023026"/>
    </source>
</evidence>
<dbReference type="NCBIfam" id="TIGR00229">
    <property type="entry name" value="sensory_box"/>
    <property type="match status" value="2"/>
</dbReference>
<keyword evidence="6" id="KW-0716">Sensory transduction</keyword>
<reference evidence="20 21" key="1">
    <citation type="submission" date="2019-06" db="EMBL/GenBank/DDBJ databases">
        <title>Genome of Methylobacterium sp. 17Sr1-39.</title>
        <authorList>
            <person name="Seo T."/>
        </authorList>
    </citation>
    <scope>NUCLEOTIDE SEQUENCE [LARGE SCALE GENOMIC DNA]</scope>
    <source>
        <strain evidence="20 21">17Sr1-39</strain>
    </source>
</reference>
<feature type="transmembrane region" description="Helical" evidence="17">
    <location>
        <begin position="72"/>
        <end position="89"/>
    </location>
</feature>
<evidence type="ECO:0000256" key="12">
    <source>
        <dbReference type="ARBA" id="ARBA00022777"/>
    </source>
</evidence>
<dbReference type="PROSITE" id="PS50113">
    <property type="entry name" value="PAC"/>
    <property type="match status" value="2"/>
</dbReference>
<keyword evidence="9" id="KW-0808">Transferase</keyword>
<keyword evidence="17" id="KW-1133">Transmembrane helix</keyword>
<dbReference type="InterPro" id="IPR000014">
    <property type="entry name" value="PAS"/>
</dbReference>
<evidence type="ECO:0000256" key="8">
    <source>
        <dbReference type="ARBA" id="ARBA00022643"/>
    </source>
</evidence>
<proteinExistence type="predicted"/>
<accession>A0A5C4LFR7</accession>
<dbReference type="EMBL" id="VDDA01000007">
    <property type="protein sequence ID" value="TNC11984.1"/>
    <property type="molecule type" value="Genomic_DNA"/>
</dbReference>
<keyword evidence="14" id="KW-0157">Chromophore</keyword>
<evidence type="ECO:0000256" key="2">
    <source>
        <dbReference type="ARBA" id="ARBA00012438"/>
    </source>
</evidence>
<evidence type="ECO:0000256" key="16">
    <source>
        <dbReference type="ARBA" id="ARBA00023170"/>
    </source>
</evidence>
<evidence type="ECO:0000256" key="9">
    <source>
        <dbReference type="ARBA" id="ARBA00022679"/>
    </source>
</evidence>
<dbReference type="InterPro" id="IPR001610">
    <property type="entry name" value="PAC"/>
</dbReference>
<organism evidence="20 21">
    <name type="scientific">Methylobacterium terricola</name>
    <dbReference type="NCBI Taxonomy" id="2583531"/>
    <lineage>
        <taxon>Bacteria</taxon>
        <taxon>Pseudomonadati</taxon>
        <taxon>Pseudomonadota</taxon>
        <taxon>Alphaproteobacteria</taxon>
        <taxon>Hyphomicrobiales</taxon>
        <taxon>Methylobacteriaceae</taxon>
        <taxon>Methylobacterium</taxon>
    </lineage>
</organism>
<evidence type="ECO:0000256" key="11">
    <source>
        <dbReference type="ARBA" id="ARBA00022741"/>
    </source>
</evidence>
<dbReference type="GO" id="GO:0009881">
    <property type="term" value="F:photoreceptor activity"/>
    <property type="evidence" value="ECO:0007669"/>
    <property type="project" value="UniProtKB-KW"/>
</dbReference>
<keyword evidence="11" id="KW-0547">Nucleotide-binding</keyword>
<keyword evidence="13" id="KW-0067">ATP-binding</keyword>
<feature type="transmembrane region" description="Helical" evidence="17">
    <location>
        <begin position="47"/>
        <end position="66"/>
    </location>
</feature>
<sequence length="618" mass="66194">MGADTRDTCVRTGPGSAFLVSRTREDTRLRSLLDRLRTALVARRPSFPVRYGVATLAVGAIALLRWALFAEFAPWFLFTPGVVVVALLLGGGAGLWATGLATACAGIVLLAVPPLGALSLIQVVASTIFAATTAGLVGVVVALRHALIEAEASRAALARSAAAAEEREAFVTSVLASSTDCIKVLDLDGRLTFMSEGGQQVMEVSDFNAIRGCPWPDFWTGQGHQEAVAALTEARAGRARSFVGRACTMRGTSKWWHVAVSPIRNPDGTFDRILSVSRDITALRESEEERDRFVRLAETSTDFIGMAQTDGRIFYLNDAARRMVGLDGTDLTALTIADFFPPEQVATVAGEVLPAVDRDGHWSGELTLRHFRTGALIPVLSSLFPVTDSEGAIVGTGTVTRDFRARKAAEEELRLLNGELAHRLKNVLAVVQSVTRQTLRNASDLGRASEDLSARLVALGTATDVLTNASWRSADLRELTARSLAPHGEIGTRIRLDGPDLTLQPQVAVALALALHELATNAAKYGSLSNDAGRVEVSWQVQGEGNGEGAEARFRLEWREQGGPPVAPPTRRGFGSTLIERSLRSYFGGTAGIDYRPDGLVFVMDARLSDAALVRDEA</sequence>